<evidence type="ECO:0000313" key="1">
    <source>
        <dbReference type="EMBL" id="OQD87162.1"/>
    </source>
</evidence>
<dbReference type="EMBL" id="MDYN01000006">
    <property type="protein sequence ID" value="OQD87162.1"/>
    <property type="molecule type" value="Genomic_DNA"/>
</dbReference>
<accession>A0A1V6QDP5</accession>
<comment type="caution">
    <text evidence="1">The sequence shown here is derived from an EMBL/GenBank/DDBJ whole genome shotgun (WGS) entry which is preliminary data.</text>
</comment>
<protein>
    <submittedName>
        <fullName evidence="1">Uncharacterized protein</fullName>
    </submittedName>
</protein>
<evidence type="ECO:0000313" key="2">
    <source>
        <dbReference type="Proteomes" id="UP000191672"/>
    </source>
</evidence>
<keyword evidence="2" id="KW-1185">Reference proteome</keyword>
<gene>
    <name evidence="1" type="ORF">PENANT_c006G01104</name>
</gene>
<reference evidence="2" key="1">
    <citation type="journal article" date="2017" name="Nat. Microbiol.">
        <title>Global analysis of biosynthetic gene clusters reveals vast potential of secondary metabolite production in Penicillium species.</title>
        <authorList>
            <person name="Nielsen J.C."/>
            <person name="Grijseels S."/>
            <person name="Prigent S."/>
            <person name="Ji B."/>
            <person name="Dainat J."/>
            <person name="Nielsen K.F."/>
            <person name="Frisvad J.C."/>
            <person name="Workman M."/>
            <person name="Nielsen J."/>
        </authorList>
    </citation>
    <scope>NUCLEOTIDE SEQUENCE [LARGE SCALE GENOMIC DNA]</scope>
    <source>
        <strain evidence="2">IBT 31811</strain>
    </source>
</reference>
<sequence>MAFQLGLAKDAGTVPDFTTYFYVS</sequence>
<organism evidence="1 2">
    <name type="scientific">Penicillium antarcticum</name>
    <dbReference type="NCBI Taxonomy" id="416450"/>
    <lineage>
        <taxon>Eukaryota</taxon>
        <taxon>Fungi</taxon>
        <taxon>Dikarya</taxon>
        <taxon>Ascomycota</taxon>
        <taxon>Pezizomycotina</taxon>
        <taxon>Eurotiomycetes</taxon>
        <taxon>Eurotiomycetidae</taxon>
        <taxon>Eurotiales</taxon>
        <taxon>Aspergillaceae</taxon>
        <taxon>Penicillium</taxon>
    </lineage>
</organism>
<dbReference type="Proteomes" id="UP000191672">
    <property type="component" value="Unassembled WGS sequence"/>
</dbReference>
<name>A0A1V6QDP5_9EURO</name>
<dbReference type="AlphaFoldDB" id="A0A1V6QDP5"/>
<proteinExistence type="predicted"/>